<dbReference type="Proteomes" id="UP000222916">
    <property type="component" value="Chromosome"/>
</dbReference>
<name>T0QT44_AERSA</name>
<dbReference type="RefSeq" id="WP_021141107.1">
    <property type="nucleotide sequence ID" value="NZ_ARYZ02000114.1"/>
</dbReference>
<dbReference type="EMBL" id="CP022426">
    <property type="protein sequence ID" value="ATP09873.1"/>
    <property type="molecule type" value="Genomic_DNA"/>
</dbReference>
<evidence type="ECO:0000313" key="2">
    <source>
        <dbReference type="Proteomes" id="UP000222916"/>
    </source>
</evidence>
<evidence type="ECO:0008006" key="3">
    <source>
        <dbReference type="Google" id="ProtNLM"/>
    </source>
</evidence>
<accession>T0QT44</accession>
<sequence length="111" mass="11687">MKLGTQQKTRTDVMQYCIDGQFAVKTIELPSALTADLKAGDCIDPATGALLTGTATEVAVVADLTLKGSKTVIVFNKHVILFKNSLTAASGAGVTKAIELIEADPFIQFSK</sequence>
<reference evidence="2" key="1">
    <citation type="journal article" date="2018" name="BMC Genomics">
        <title>The complete and fully assembled genome sequence of Aeromonas salmonicida subsp. pectinolytica and its comparative analysis with other Aeromonas species: investigation of the mobilome in environmental and pathogenic strains.</title>
        <authorList>
            <person name="Pfeiffer F."/>
            <person name="Zamora-Lagos M.A."/>
            <person name="Blettinger M."/>
            <person name="Yeroslaviz A."/>
            <person name="Dahl A."/>
            <person name="Gruber S."/>
            <person name="Habermann B.H."/>
        </authorList>
    </citation>
    <scope>NUCLEOTIDE SEQUENCE [LARGE SCALE GENOMIC DNA]</scope>
    <source>
        <strain evidence="2">34mel</strain>
    </source>
</reference>
<protein>
    <recommendedName>
        <fullName evidence="3">Head decoration protein</fullName>
    </recommendedName>
</protein>
<gene>
    <name evidence="1" type="ORF">Asalp_27410</name>
</gene>
<proteinExistence type="predicted"/>
<dbReference type="AlphaFoldDB" id="T0QT44"/>
<organism evidence="1 2">
    <name type="scientific">Aeromonas salmonicida subsp. pectinolytica 34mel</name>
    <dbReference type="NCBI Taxonomy" id="1324960"/>
    <lineage>
        <taxon>Bacteria</taxon>
        <taxon>Pseudomonadati</taxon>
        <taxon>Pseudomonadota</taxon>
        <taxon>Gammaproteobacteria</taxon>
        <taxon>Aeromonadales</taxon>
        <taxon>Aeromonadaceae</taxon>
        <taxon>Aeromonas</taxon>
    </lineage>
</organism>
<evidence type="ECO:0000313" key="1">
    <source>
        <dbReference type="EMBL" id="ATP09873.1"/>
    </source>
</evidence>